<evidence type="ECO:0000259" key="1">
    <source>
        <dbReference type="PROSITE" id="PS51301"/>
    </source>
</evidence>
<dbReference type="KEGG" id="vg:80513551"/>
<dbReference type="Pfam" id="PF04383">
    <property type="entry name" value="KilA-N"/>
    <property type="match status" value="1"/>
</dbReference>
<name>A0A0G2Y205_9VIRU</name>
<accession>A0A0G2Y205</accession>
<dbReference type="InterPro" id="IPR017880">
    <property type="entry name" value="KilA_N"/>
</dbReference>
<dbReference type="GO" id="GO:0003677">
    <property type="term" value="F:DNA binding"/>
    <property type="evidence" value="ECO:0007669"/>
    <property type="project" value="InterPro"/>
</dbReference>
<dbReference type="PROSITE" id="PS51301">
    <property type="entry name" value="KILA_N"/>
    <property type="match status" value="1"/>
</dbReference>
<protein>
    <submittedName>
        <fullName evidence="2">Kila-n domain-containing protein</fullName>
    </submittedName>
</protein>
<dbReference type="InterPro" id="IPR018004">
    <property type="entry name" value="KilA/APSES_HTH"/>
</dbReference>
<evidence type="ECO:0000313" key="3">
    <source>
        <dbReference type="Proteomes" id="UP000240461"/>
    </source>
</evidence>
<proteinExistence type="predicted"/>
<dbReference type="Proteomes" id="UP000240461">
    <property type="component" value="Segment"/>
</dbReference>
<evidence type="ECO:0000313" key="2">
    <source>
        <dbReference type="EMBL" id="AKI79753.1"/>
    </source>
</evidence>
<dbReference type="SMART" id="SM01252">
    <property type="entry name" value="KilA-N"/>
    <property type="match status" value="1"/>
</dbReference>
<keyword evidence="3" id="KW-1185">Reference proteome</keyword>
<dbReference type="SUPFAM" id="SSF54616">
    <property type="entry name" value="DNA-binding domain of Mlu1-box binding protein MBP1"/>
    <property type="match status" value="1"/>
</dbReference>
<feature type="domain" description="KilA-N" evidence="1">
    <location>
        <begin position="20"/>
        <end position="129"/>
    </location>
</feature>
<reference evidence="2 3" key="1">
    <citation type="submission" date="2014-10" db="EMBL/GenBank/DDBJ databases">
        <title>Pan-genome analysis of Brazilian lineage A amoebal mimiviruses.</title>
        <authorList>
            <person name="Assis F.L."/>
            <person name="Abrahao J.S."/>
            <person name="Kroon E.G."/>
            <person name="Dornas F.P."/>
            <person name="Andrade K.R."/>
            <person name="Borato P.V.M."/>
            <person name="Pilotto M.R."/>
            <person name="Benamar S."/>
            <person name="LaScola B."/>
            <person name="Colson P."/>
        </authorList>
    </citation>
    <scope>NUCLEOTIDE SEQUENCE [LARGE SCALE GENOMIC DNA]</scope>
    <source>
        <strain evidence="2 3">Kroon</strain>
    </source>
</reference>
<dbReference type="EMBL" id="KM982402">
    <property type="protein sequence ID" value="AKI79753.1"/>
    <property type="molecule type" value="Genomic_DNA"/>
</dbReference>
<sequence>MSKNISKNTDAIIFVDINSKYTKCQYYDIYIIIDNENGYINITNLCSIISKKIGKEKTFKQWRKNKTSKEQIEEIVKLEKISGNKLFIDICSGPKKMQGKYIHPALVTLVVHWISPEFAAKVSLWIEEWKRYSNNNSNKYYESLLTANPSYNNQREKEIQEKLFGKYGGEIEVETKTGIIDLMTNDKIIEIKNYYKWKNAIGQLFAYSIYYPDKKKCLYLFNVGTNDLNEIKKVCKKYDVKLKIYD</sequence>
<dbReference type="InterPro" id="IPR036887">
    <property type="entry name" value="HTH_APSES_sf"/>
</dbReference>
<organism evidence="2 3">
    <name type="scientific">Acanthamoeba polyphaga mimivirus Kroon</name>
    <dbReference type="NCBI Taxonomy" id="3069720"/>
    <lineage>
        <taxon>Viruses</taxon>
        <taxon>Varidnaviria</taxon>
        <taxon>Bamfordvirae</taxon>
        <taxon>Nucleocytoviricota</taxon>
        <taxon>Megaviricetes</taxon>
        <taxon>Imitervirales</taxon>
        <taxon>Mimiviridae</taxon>
        <taxon>Megamimivirinae</taxon>
        <taxon>Mimivirus</taxon>
        <taxon>Mimivirus lagoaense</taxon>
    </lineage>
</organism>